<dbReference type="PROSITE" id="PS51257">
    <property type="entry name" value="PROKAR_LIPOPROTEIN"/>
    <property type="match status" value="1"/>
</dbReference>
<dbReference type="GO" id="GO:0008168">
    <property type="term" value="F:methyltransferase activity"/>
    <property type="evidence" value="ECO:0007669"/>
    <property type="project" value="UniProtKB-KW"/>
</dbReference>
<gene>
    <name evidence="4" type="ORF">MVEN_01938900</name>
</gene>
<dbReference type="GO" id="GO:0032259">
    <property type="term" value="P:methylation"/>
    <property type="evidence" value="ECO:0007669"/>
    <property type="project" value="UniProtKB-KW"/>
</dbReference>
<dbReference type="AlphaFoldDB" id="A0A8H6XEZ0"/>
<comment type="caution">
    <text evidence="4">The sequence shown here is derived from an EMBL/GenBank/DDBJ whole genome shotgun (WGS) entry which is preliminary data.</text>
</comment>
<sequence length="262" mass="29547">MSQIKALEFYSGIGGLHLALSCSNVPAFVANAFDWDQNACDVYSANFGPGIARKVDISTLTAAHLATLKATLRLLSPACQPYTVLNPFCQGQIRSAGKMLTQHIFWLRMWAASRPQVLDKFLYRRYATLDIPSPNFSSRRYSLKFQNSRLRYYLLAKRSPFSFRDLPSGEGETLRHIPGRGAKLWVDSRLAFDSNAIGDDSVREIREYLDPEPVEGCSIPDKIPCKWGRLFDIVLLSSRRTCCFARGITCLILAFKARRNIP</sequence>
<protein>
    <submittedName>
        <fullName evidence="4">S-adenosyl-L-methionine-dependent methyltransferase</fullName>
    </submittedName>
</protein>
<reference evidence="4" key="1">
    <citation type="submission" date="2020-05" db="EMBL/GenBank/DDBJ databases">
        <title>Mycena genomes resolve the evolution of fungal bioluminescence.</title>
        <authorList>
            <person name="Tsai I.J."/>
        </authorList>
    </citation>
    <scope>NUCLEOTIDE SEQUENCE</scope>
    <source>
        <strain evidence="4">CCC161011</strain>
    </source>
</reference>
<dbReference type="SUPFAM" id="SSF53335">
    <property type="entry name" value="S-adenosyl-L-methionine-dependent methyltransferases"/>
    <property type="match status" value="1"/>
</dbReference>
<name>A0A8H6XEZ0_9AGAR</name>
<dbReference type="PANTHER" id="PTHR46098">
    <property type="entry name" value="TRNA (CYTOSINE(38)-C(5))-METHYLTRANSFERASE"/>
    <property type="match status" value="1"/>
</dbReference>
<dbReference type="InterPro" id="IPR050750">
    <property type="entry name" value="C5-MTase"/>
</dbReference>
<evidence type="ECO:0000256" key="1">
    <source>
        <dbReference type="ARBA" id="ARBA00022603"/>
    </source>
</evidence>
<dbReference type="Pfam" id="PF00145">
    <property type="entry name" value="DNA_methylase"/>
    <property type="match status" value="1"/>
</dbReference>
<keyword evidence="2 4" id="KW-0808">Transferase</keyword>
<dbReference type="InterPro" id="IPR029063">
    <property type="entry name" value="SAM-dependent_MTases_sf"/>
</dbReference>
<dbReference type="Proteomes" id="UP000620124">
    <property type="component" value="Unassembled WGS sequence"/>
</dbReference>
<dbReference type="GO" id="GO:0005634">
    <property type="term" value="C:nucleus"/>
    <property type="evidence" value="ECO:0007669"/>
    <property type="project" value="TreeGrafter"/>
</dbReference>
<keyword evidence="3" id="KW-0949">S-adenosyl-L-methionine</keyword>
<evidence type="ECO:0000256" key="3">
    <source>
        <dbReference type="ARBA" id="ARBA00022691"/>
    </source>
</evidence>
<dbReference type="PANTHER" id="PTHR46098:SF1">
    <property type="entry name" value="TRNA (CYTOSINE(38)-C(5))-METHYLTRANSFERASE"/>
    <property type="match status" value="1"/>
</dbReference>
<keyword evidence="5" id="KW-1185">Reference proteome</keyword>
<evidence type="ECO:0000256" key="2">
    <source>
        <dbReference type="ARBA" id="ARBA00022679"/>
    </source>
</evidence>
<organism evidence="4 5">
    <name type="scientific">Mycena venus</name>
    <dbReference type="NCBI Taxonomy" id="2733690"/>
    <lineage>
        <taxon>Eukaryota</taxon>
        <taxon>Fungi</taxon>
        <taxon>Dikarya</taxon>
        <taxon>Basidiomycota</taxon>
        <taxon>Agaricomycotina</taxon>
        <taxon>Agaricomycetes</taxon>
        <taxon>Agaricomycetidae</taxon>
        <taxon>Agaricales</taxon>
        <taxon>Marasmiineae</taxon>
        <taxon>Mycenaceae</taxon>
        <taxon>Mycena</taxon>
    </lineage>
</organism>
<dbReference type="OrthoDB" id="414133at2759"/>
<dbReference type="Gene3D" id="3.40.50.150">
    <property type="entry name" value="Vaccinia Virus protein VP39"/>
    <property type="match status" value="1"/>
</dbReference>
<dbReference type="EMBL" id="JACAZI010000019">
    <property type="protein sequence ID" value="KAF7340203.1"/>
    <property type="molecule type" value="Genomic_DNA"/>
</dbReference>
<dbReference type="InterPro" id="IPR001525">
    <property type="entry name" value="C5_MeTfrase"/>
</dbReference>
<proteinExistence type="predicted"/>
<keyword evidence="1 4" id="KW-0489">Methyltransferase</keyword>
<evidence type="ECO:0000313" key="4">
    <source>
        <dbReference type="EMBL" id="KAF7340203.1"/>
    </source>
</evidence>
<accession>A0A8H6XEZ0</accession>
<dbReference type="Gene3D" id="3.90.120.10">
    <property type="entry name" value="DNA Methylase, subunit A, domain 2"/>
    <property type="match status" value="1"/>
</dbReference>
<evidence type="ECO:0000313" key="5">
    <source>
        <dbReference type="Proteomes" id="UP000620124"/>
    </source>
</evidence>